<dbReference type="PRINTS" id="PR00035">
    <property type="entry name" value="HTHGNTR"/>
</dbReference>
<evidence type="ECO:0000313" key="5">
    <source>
        <dbReference type="EMBL" id="MDR6865917.1"/>
    </source>
</evidence>
<dbReference type="InterPro" id="IPR036388">
    <property type="entry name" value="WH-like_DNA-bd_sf"/>
</dbReference>
<dbReference type="SUPFAM" id="SSF64288">
    <property type="entry name" value="Chorismate lyase-like"/>
    <property type="match status" value="1"/>
</dbReference>
<keyword evidence="2" id="KW-0238">DNA-binding</keyword>
<feature type="domain" description="HTH gntR-type" evidence="4">
    <location>
        <begin position="1"/>
        <end position="69"/>
    </location>
</feature>
<dbReference type="Gene3D" id="1.10.10.10">
    <property type="entry name" value="Winged helix-like DNA-binding domain superfamily/Winged helix DNA-binding domain"/>
    <property type="match status" value="1"/>
</dbReference>
<dbReference type="PANTHER" id="PTHR44846:SF1">
    <property type="entry name" value="MANNOSYL-D-GLYCERATE TRANSPORT_METABOLISM SYSTEM REPRESSOR MNGR-RELATED"/>
    <property type="match status" value="1"/>
</dbReference>
<name>A0ABU1S8I2_9MICO</name>
<dbReference type="SUPFAM" id="SSF46785">
    <property type="entry name" value="Winged helix' DNA-binding domain"/>
    <property type="match status" value="1"/>
</dbReference>
<dbReference type="InterPro" id="IPR000524">
    <property type="entry name" value="Tscrpt_reg_HTH_GntR"/>
</dbReference>
<protein>
    <submittedName>
        <fullName evidence="5">GntR family transcriptional regulator</fullName>
    </submittedName>
</protein>
<keyword evidence="3" id="KW-0804">Transcription</keyword>
<sequence>MTNQRRIAGDLSRRIIDGEFALGGTLPSEQELVAHYGHARGTVRGALALLSAQGMIVPRQGSGWLISATVQQQSFTRLRSFAQWARSRGLRPDGRVVASRRAKATPAQARAFRLGTAEEVLHIVRVRSLDGREIMLERTVYAPWLIGPIESLDAGEPSVVQALEERWGIVTAHAEHGIDAVAASSEDARLLPIRRTSPLLRVRRASFAKDGRPMELGDDRYLPGTIAFQVQSSLASSPLSRTLS</sequence>
<dbReference type="Gene3D" id="3.40.1410.10">
    <property type="entry name" value="Chorismate lyase-like"/>
    <property type="match status" value="1"/>
</dbReference>
<dbReference type="RefSeq" id="WP_310017196.1">
    <property type="nucleotide sequence ID" value="NZ_JAVDUM010000002.1"/>
</dbReference>
<dbReference type="Pfam" id="PF07702">
    <property type="entry name" value="UTRA"/>
    <property type="match status" value="1"/>
</dbReference>
<dbReference type="SMART" id="SM00866">
    <property type="entry name" value="UTRA"/>
    <property type="match status" value="1"/>
</dbReference>
<dbReference type="CDD" id="cd07377">
    <property type="entry name" value="WHTH_GntR"/>
    <property type="match status" value="1"/>
</dbReference>
<dbReference type="InterPro" id="IPR036390">
    <property type="entry name" value="WH_DNA-bd_sf"/>
</dbReference>
<gene>
    <name evidence="5" type="ORF">J2Y69_000502</name>
</gene>
<keyword evidence="6" id="KW-1185">Reference proteome</keyword>
<dbReference type="Pfam" id="PF00392">
    <property type="entry name" value="GntR"/>
    <property type="match status" value="1"/>
</dbReference>
<dbReference type="InterPro" id="IPR028978">
    <property type="entry name" value="Chorismate_lyase_/UTRA_dom_sf"/>
</dbReference>
<keyword evidence="1" id="KW-0805">Transcription regulation</keyword>
<accession>A0ABU1S8I2</accession>
<evidence type="ECO:0000256" key="2">
    <source>
        <dbReference type="ARBA" id="ARBA00023125"/>
    </source>
</evidence>
<dbReference type="Proteomes" id="UP001259347">
    <property type="component" value="Unassembled WGS sequence"/>
</dbReference>
<dbReference type="PANTHER" id="PTHR44846">
    <property type="entry name" value="MANNOSYL-D-GLYCERATE TRANSPORT/METABOLISM SYSTEM REPRESSOR MNGR-RELATED"/>
    <property type="match status" value="1"/>
</dbReference>
<proteinExistence type="predicted"/>
<dbReference type="InterPro" id="IPR011663">
    <property type="entry name" value="UTRA"/>
</dbReference>
<evidence type="ECO:0000313" key="6">
    <source>
        <dbReference type="Proteomes" id="UP001259347"/>
    </source>
</evidence>
<organism evidence="5 6">
    <name type="scientific">Microbacterium resistens</name>
    <dbReference type="NCBI Taxonomy" id="156977"/>
    <lineage>
        <taxon>Bacteria</taxon>
        <taxon>Bacillati</taxon>
        <taxon>Actinomycetota</taxon>
        <taxon>Actinomycetes</taxon>
        <taxon>Micrococcales</taxon>
        <taxon>Microbacteriaceae</taxon>
        <taxon>Microbacterium</taxon>
    </lineage>
</organism>
<reference evidence="5 6" key="1">
    <citation type="submission" date="2023-07" db="EMBL/GenBank/DDBJ databases">
        <title>Sorghum-associated microbial communities from plants grown in Nebraska, USA.</title>
        <authorList>
            <person name="Schachtman D."/>
        </authorList>
    </citation>
    <scope>NUCLEOTIDE SEQUENCE [LARGE SCALE GENOMIC DNA]</scope>
    <source>
        <strain evidence="5 6">2980</strain>
    </source>
</reference>
<evidence type="ECO:0000259" key="4">
    <source>
        <dbReference type="PROSITE" id="PS50949"/>
    </source>
</evidence>
<evidence type="ECO:0000256" key="3">
    <source>
        <dbReference type="ARBA" id="ARBA00023163"/>
    </source>
</evidence>
<dbReference type="EMBL" id="JAVDUM010000002">
    <property type="protein sequence ID" value="MDR6865917.1"/>
    <property type="molecule type" value="Genomic_DNA"/>
</dbReference>
<evidence type="ECO:0000256" key="1">
    <source>
        <dbReference type="ARBA" id="ARBA00023015"/>
    </source>
</evidence>
<dbReference type="InterPro" id="IPR050679">
    <property type="entry name" value="Bact_HTH_transcr_reg"/>
</dbReference>
<dbReference type="PROSITE" id="PS50949">
    <property type="entry name" value="HTH_GNTR"/>
    <property type="match status" value="1"/>
</dbReference>
<dbReference type="SMART" id="SM00345">
    <property type="entry name" value="HTH_GNTR"/>
    <property type="match status" value="1"/>
</dbReference>
<comment type="caution">
    <text evidence="5">The sequence shown here is derived from an EMBL/GenBank/DDBJ whole genome shotgun (WGS) entry which is preliminary data.</text>
</comment>